<evidence type="ECO:0000313" key="3">
    <source>
        <dbReference type="EMBL" id="AHE66290.1"/>
    </source>
</evidence>
<gene>
    <name evidence="3" type="ORF">Loa_00721</name>
</gene>
<feature type="transmembrane region" description="Helical" evidence="2">
    <location>
        <begin position="360"/>
        <end position="384"/>
    </location>
</feature>
<keyword evidence="2" id="KW-0472">Membrane</keyword>
<keyword evidence="2" id="KW-1133">Transmembrane helix</keyword>
<dbReference type="STRING" id="1268635.Loa_00721"/>
<proteinExistence type="predicted"/>
<reference evidence="3 4" key="1">
    <citation type="journal article" date="2013" name="Int. J. Med. Microbiol.">
        <title>Legionella oakridgensis ATCC 33761 genome sequence and phenotypic characterization reveals its replication capacity in amoebae.</title>
        <authorList>
            <person name="Brzuszkiewicz E."/>
            <person name="Schulz T."/>
            <person name="Rydzewski K."/>
            <person name="Daniel R."/>
            <person name="Gillmaier N."/>
            <person name="Dittmann C."/>
            <person name="Holland G."/>
            <person name="Schunder E."/>
            <person name="Lautner M."/>
            <person name="Eisenreich W."/>
            <person name="Luck C."/>
            <person name="Heuner K."/>
        </authorList>
    </citation>
    <scope>NUCLEOTIDE SEQUENCE [LARGE SCALE GENOMIC DNA]</scope>
    <source>
        <strain>OR-10</strain>
        <strain evidence="4">ATCC 33761</strain>
    </source>
</reference>
<evidence type="ECO:0000256" key="2">
    <source>
        <dbReference type="SAM" id="Phobius"/>
    </source>
</evidence>
<evidence type="ECO:0000313" key="4">
    <source>
        <dbReference type="Proteomes" id="UP000018838"/>
    </source>
</evidence>
<keyword evidence="4" id="KW-1185">Reference proteome</keyword>
<organism evidence="3 4">
    <name type="scientific">Legionella oakridgensis ATCC 33761 = DSM 21215</name>
    <dbReference type="NCBI Taxonomy" id="1268635"/>
    <lineage>
        <taxon>Bacteria</taxon>
        <taxon>Pseudomonadati</taxon>
        <taxon>Pseudomonadota</taxon>
        <taxon>Gammaproteobacteria</taxon>
        <taxon>Legionellales</taxon>
        <taxon>Legionellaceae</taxon>
        <taxon>Legionella</taxon>
    </lineage>
</organism>
<dbReference type="HOGENOM" id="CLU_672328_0_0_6"/>
<dbReference type="EMBL" id="CP004006">
    <property type="protein sequence ID" value="AHE66290.1"/>
    <property type="molecule type" value="Genomic_DNA"/>
</dbReference>
<dbReference type="AlphaFoldDB" id="W0B8X2"/>
<dbReference type="RefSeq" id="WP_025385120.1">
    <property type="nucleotide sequence ID" value="NZ_CP004006.1"/>
</dbReference>
<accession>W0B8X2</accession>
<evidence type="ECO:0000256" key="1">
    <source>
        <dbReference type="SAM" id="MobiDB-lite"/>
    </source>
</evidence>
<dbReference type="PATRIC" id="fig|1268635.3.peg.722"/>
<feature type="transmembrane region" description="Helical" evidence="2">
    <location>
        <begin position="333"/>
        <end position="354"/>
    </location>
</feature>
<dbReference type="eggNOG" id="ENOG5031HQW">
    <property type="taxonomic scope" value="Bacteria"/>
</dbReference>
<keyword evidence="2" id="KW-0812">Transmembrane</keyword>
<name>W0B8X2_9GAMM</name>
<dbReference type="Proteomes" id="UP000018838">
    <property type="component" value="Chromosome"/>
</dbReference>
<dbReference type="KEGG" id="lok:Loa_00721"/>
<protein>
    <submittedName>
        <fullName evidence="3">Uncharacterized protein</fullName>
    </submittedName>
</protein>
<sequence length="409" mass="45920">MLEHHAFDDDEDLEDGYDDDHLPDNIEVLRHAGIDTTTGSEKRVESLIKAEAYEALRPLIEKLREDKTALEKKYIILDFVEQLKTQKGLGIDVEGTDEDMMYGKLPLKEWVLPSGNSLTLDDKDNDYLEHLNLFGLNVKGIEKGIEKFEDPESIVHRGFKETYYKFFSRYHNCAGYSRFLLEQGGITAFCSTNELEKFGVTDPSLYDAYMAKVQTKIAELNEKARDLMRNAGIAPKPLIALDTNYLAQFKKGEPTFDELPRAVRNVIDEYNKELADVSYEHKIKLLANLVSTLHSHDIKQPEVIDALQKEVRRNYEINFDAQFSHNHSFQLKCLGALATISVGALAVGILAIAFPPLIPITLAAAIVITAVAGATLAISIGLFAKKMQPQRPSTEHNMTETQDVGADML</sequence>
<feature type="region of interest" description="Disordered" evidence="1">
    <location>
        <begin position="390"/>
        <end position="409"/>
    </location>
</feature>